<dbReference type="Gene3D" id="3.90.226.10">
    <property type="entry name" value="2-enoyl-CoA Hydratase, Chain A, domain 1"/>
    <property type="match status" value="1"/>
</dbReference>
<dbReference type="PROSITE" id="PS00166">
    <property type="entry name" value="ENOYL_COA_HYDRATASE"/>
    <property type="match status" value="1"/>
</dbReference>
<comment type="caution">
    <text evidence="3">The sequence shown here is derived from an EMBL/GenBank/DDBJ whole genome shotgun (WGS) entry which is preliminary data.</text>
</comment>
<dbReference type="CDD" id="cd06558">
    <property type="entry name" value="crotonase-like"/>
    <property type="match status" value="1"/>
</dbReference>
<comment type="similarity">
    <text evidence="1 2">Belongs to the enoyl-CoA hydratase/isomerase family.</text>
</comment>
<dbReference type="Proteomes" id="UP000316624">
    <property type="component" value="Unassembled WGS sequence"/>
</dbReference>
<dbReference type="InterPro" id="IPR029045">
    <property type="entry name" value="ClpP/crotonase-like_dom_sf"/>
</dbReference>
<keyword evidence="4" id="KW-1185">Reference proteome</keyword>
<evidence type="ECO:0000313" key="4">
    <source>
        <dbReference type="Proteomes" id="UP000316624"/>
    </source>
</evidence>
<dbReference type="PANTHER" id="PTHR43802:SF1">
    <property type="entry name" value="IP11341P-RELATED"/>
    <property type="match status" value="1"/>
</dbReference>
<name>A0A562KAU8_SPHWJ</name>
<dbReference type="PANTHER" id="PTHR43802">
    <property type="entry name" value="ENOYL-COA HYDRATASE"/>
    <property type="match status" value="1"/>
</dbReference>
<dbReference type="SUPFAM" id="SSF52096">
    <property type="entry name" value="ClpP/crotonase"/>
    <property type="match status" value="1"/>
</dbReference>
<protein>
    <submittedName>
        <fullName evidence="3">Enoyl-CoA hydratase</fullName>
    </submittedName>
</protein>
<dbReference type="RefSeq" id="WP_242003347.1">
    <property type="nucleotide sequence ID" value="NZ_JACIIY010000010.1"/>
</dbReference>
<gene>
    <name evidence="3" type="ORF">IQ35_02654</name>
</gene>
<evidence type="ECO:0000256" key="1">
    <source>
        <dbReference type="ARBA" id="ARBA00005254"/>
    </source>
</evidence>
<dbReference type="InterPro" id="IPR018376">
    <property type="entry name" value="Enoyl-CoA_hyd/isom_CS"/>
</dbReference>
<dbReference type="GO" id="GO:0003824">
    <property type="term" value="F:catalytic activity"/>
    <property type="evidence" value="ECO:0007669"/>
    <property type="project" value="InterPro"/>
</dbReference>
<dbReference type="InterPro" id="IPR001753">
    <property type="entry name" value="Enoyl-CoA_hydra/iso"/>
</dbReference>
<dbReference type="AlphaFoldDB" id="A0A562KAU8"/>
<evidence type="ECO:0000313" key="3">
    <source>
        <dbReference type="EMBL" id="TWH92538.1"/>
    </source>
</evidence>
<dbReference type="Pfam" id="PF00378">
    <property type="entry name" value="ECH_1"/>
    <property type="match status" value="1"/>
</dbReference>
<sequence length="290" mass="31283">MMGKWFSGHEHISMDVREGGVAYVTLNRPEKRNAITIEMLDGLKAAMMEADDLSSVRCVVLQGAGGNFSAGADIAGGAASGDYDPADYRAGDSVENDIWRTTLRGDTRQILFKMHKPVIAKITGNCLAAATDVALNCDILIAADDARIGFPATRALGSPANHMWLYHVGPQWAKRLLMTGDVIRGKDAARIGLVLKAVPPGKLDAEVDALARRIALVDPALTAAHKRIVNVGMELMGFTTLQRLASENDVRAHQSPALPAFMALAREKGLKEALRQRDEPFGDGEVHFDD</sequence>
<reference evidence="3 4" key="1">
    <citation type="journal article" date="2015" name="Stand. Genomic Sci.">
        <title>Genomic Encyclopedia of Bacterial and Archaeal Type Strains, Phase III: the genomes of soil and plant-associated and newly described type strains.</title>
        <authorList>
            <person name="Whitman W.B."/>
            <person name="Woyke T."/>
            <person name="Klenk H.P."/>
            <person name="Zhou Y."/>
            <person name="Lilburn T.G."/>
            <person name="Beck B.J."/>
            <person name="De Vos P."/>
            <person name="Vandamme P."/>
            <person name="Eisen J.A."/>
            <person name="Garrity G."/>
            <person name="Hugenholtz P."/>
            <person name="Kyrpides N.C."/>
        </authorList>
    </citation>
    <scope>NUCLEOTIDE SEQUENCE [LARGE SCALE GENOMIC DNA]</scope>
    <source>
        <strain evidence="3 4">CGMCC 1.7748</strain>
    </source>
</reference>
<dbReference type="EMBL" id="VLKK01000009">
    <property type="protein sequence ID" value="TWH92538.1"/>
    <property type="molecule type" value="Genomic_DNA"/>
</dbReference>
<dbReference type="NCBIfam" id="NF006128">
    <property type="entry name" value="PRK08272.1"/>
    <property type="match status" value="1"/>
</dbReference>
<accession>A0A562KAU8</accession>
<organism evidence="3 4">
    <name type="scientific">Sphingobium wenxiniae (strain DSM 21828 / CGMCC 1.7748 / JZ-1)</name>
    <dbReference type="NCBI Taxonomy" id="595605"/>
    <lineage>
        <taxon>Bacteria</taxon>
        <taxon>Pseudomonadati</taxon>
        <taxon>Pseudomonadota</taxon>
        <taxon>Alphaproteobacteria</taxon>
        <taxon>Sphingomonadales</taxon>
        <taxon>Sphingomonadaceae</taxon>
        <taxon>Sphingobium</taxon>
    </lineage>
</organism>
<evidence type="ECO:0000256" key="2">
    <source>
        <dbReference type="RuleBase" id="RU003707"/>
    </source>
</evidence>
<proteinExistence type="inferred from homology"/>